<organism evidence="21 22">
    <name type="scientific">Monopterus albus</name>
    <name type="common">Swamp eel</name>
    <dbReference type="NCBI Taxonomy" id="43700"/>
    <lineage>
        <taxon>Eukaryota</taxon>
        <taxon>Metazoa</taxon>
        <taxon>Chordata</taxon>
        <taxon>Craniata</taxon>
        <taxon>Vertebrata</taxon>
        <taxon>Euteleostomi</taxon>
        <taxon>Actinopterygii</taxon>
        <taxon>Neopterygii</taxon>
        <taxon>Teleostei</taxon>
        <taxon>Neoteleostei</taxon>
        <taxon>Acanthomorphata</taxon>
        <taxon>Anabantaria</taxon>
        <taxon>Synbranchiformes</taxon>
        <taxon>Synbranchidae</taxon>
        <taxon>Monopterus</taxon>
    </lineage>
</organism>
<feature type="compositionally biased region" description="Polar residues" evidence="18">
    <location>
        <begin position="294"/>
        <end position="309"/>
    </location>
</feature>
<feature type="binding site" evidence="17">
    <location>
        <position position="91"/>
    </location>
    <ligand>
        <name>Zn(2+)</name>
        <dbReference type="ChEBI" id="CHEBI:29105"/>
    </ligand>
</feature>
<evidence type="ECO:0000256" key="1">
    <source>
        <dbReference type="ARBA" id="ARBA00003767"/>
    </source>
</evidence>
<dbReference type="GO" id="GO:0005634">
    <property type="term" value="C:nucleus"/>
    <property type="evidence" value="ECO:0007669"/>
    <property type="project" value="UniProtKB-SubCell"/>
</dbReference>
<keyword evidence="6" id="KW-0677">Repeat</keyword>
<keyword evidence="10" id="KW-0805">Transcription regulation</keyword>
<dbReference type="InterPro" id="IPR013087">
    <property type="entry name" value="Znf_C2H2_type"/>
</dbReference>
<evidence type="ECO:0000256" key="8">
    <source>
        <dbReference type="ARBA" id="ARBA00022833"/>
    </source>
</evidence>
<sequence length="610" mass="69090">MKKKSRRPRSSETLQQSSRAKTTVNVSETRKTSGNRETRQKTIPLTADSLCHDTAAADGTASADLSVPATDHTQKRPTASGRLSATICRLCHGKFSPRSLRHAFNKWSQDSISIVDDESDTTAQSPLLFHTDFQRLVGVQLNRDPRLSEFICKKCHTKFYKCHSILIRFLQRVNLPPIGKENLKSQRHTKSAESSVNHSSTTPPSFTSDPKCLHSLVSWAHHHGEACRSCPDLKEVLDGQCWGSVKAVWGCVDGHRYIMETQCTTVANQSVAMSFSSGDGVTSDEEGEEEEQPTKNGKTPAGSRNTQAHHSPPAVTAQTQSSMLEEWTGNAEDFPGHKEAASPVPEQKDRRPDSEVSDRDDNEYEESRKETLSDDELFELYSDKRARRMTVPSKRRQSPKAPEEPRIKRKPGPKPGWKNKFKPKGEELPNIYKCPYQGCTAVYRAPDGLKKHIKEHHEEMRERPCPHPGCNKVFMIDRYLQRHVKLIHTEERNYICDQCGQTFKQRKHLLVHQMRHSGAKPLQCEVCGFQCRQRASLKYHMTKHKAEADLEFACLMCGKRFEKAHNLNVHMSMVHPLTQAEAQRGGSQQPYTDLHTITLTGEVVQQDQDR</sequence>
<dbReference type="FunFam" id="3.30.160.60:FF:000400">
    <property type="entry name" value="Zinc finger protein 276"/>
    <property type="match status" value="1"/>
</dbReference>
<dbReference type="Pfam" id="PF07776">
    <property type="entry name" value="zf-AD"/>
    <property type="match status" value="1"/>
</dbReference>
<dbReference type="GO" id="GO:0000776">
    <property type="term" value="C:kinetochore"/>
    <property type="evidence" value="ECO:0007669"/>
    <property type="project" value="UniProtKB-KW"/>
</dbReference>
<keyword evidence="12" id="KW-0804">Transcription</keyword>
<feature type="compositionally biased region" description="Basic and acidic residues" evidence="18">
    <location>
        <begin position="28"/>
        <end position="40"/>
    </location>
</feature>
<feature type="compositionally biased region" description="Low complexity" evidence="18">
    <location>
        <begin position="199"/>
        <end position="208"/>
    </location>
</feature>
<evidence type="ECO:0000259" key="20">
    <source>
        <dbReference type="PROSITE" id="PS51915"/>
    </source>
</evidence>
<dbReference type="PANTHER" id="PTHR24406">
    <property type="entry name" value="TRANSCRIPTIONAL REPRESSOR CTCFL-RELATED"/>
    <property type="match status" value="1"/>
</dbReference>
<evidence type="ECO:0000256" key="7">
    <source>
        <dbReference type="ARBA" id="ARBA00022771"/>
    </source>
</evidence>
<dbReference type="CTD" id="92822"/>
<dbReference type="GO" id="GO:0003677">
    <property type="term" value="F:DNA binding"/>
    <property type="evidence" value="ECO:0007669"/>
    <property type="project" value="UniProtKB-KW"/>
</dbReference>
<evidence type="ECO:0000256" key="16">
    <source>
        <dbReference type="PROSITE-ProRule" id="PRU00042"/>
    </source>
</evidence>
<keyword evidence="11" id="KW-0238">DNA-binding</keyword>
<evidence type="ECO:0000256" key="12">
    <source>
        <dbReference type="ARBA" id="ARBA00023163"/>
    </source>
</evidence>
<dbReference type="Proteomes" id="UP000261600">
    <property type="component" value="Unplaced"/>
</dbReference>
<evidence type="ECO:0000256" key="2">
    <source>
        <dbReference type="ARBA" id="ARBA00004123"/>
    </source>
</evidence>
<keyword evidence="14" id="KW-0137">Centromere</keyword>
<keyword evidence="7 16" id="KW-0863">Zinc-finger</keyword>
<dbReference type="PROSITE" id="PS00028">
    <property type="entry name" value="ZINC_FINGER_C2H2_1"/>
    <property type="match status" value="4"/>
</dbReference>
<feature type="domain" description="ZAD" evidence="20">
    <location>
        <begin position="86"/>
        <end position="179"/>
    </location>
</feature>
<dbReference type="KEGG" id="malb:109951856"/>
<evidence type="ECO:0000256" key="18">
    <source>
        <dbReference type="SAM" id="MobiDB-lite"/>
    </source>
</evidence>
<evidence type="ECO:0000256" key="13">
    <source>
        <dbReference type="ARBA" id="ARBA00023242"/>
    </source>
</evidence>
<feature type="compositionally biased region" description="Acidic residues" evidence="18">
    <location>
        <begin position="282"/>
        <end position="291"/>
    </location>
</feature>
<feature type="compositionally biased region" description="Polar residues" evidence="18">
    <location>
        <begin position="11"/>
        <end position="27"/>
    </location>
</feature>
<dbReference type="FunFam" id="3.30.160.60:FF:000219">
    <property type="entry name" value="Zinc finger protein 276"/>
    <property type="match status" value="1"/>
</dbReference>
<dbReference type="RefSeq" id="XP_020442232.1">
    <property type="nucleotide sequence ID" value="XM_020586576.1"/>
</dbReference>
<dbReference type="InterPro" id="IPR050888">
    <property type="entry name" value="ZnF_C2H2-type_TF"/>
</dbReference>
<dbReference type="RefSeq" id="XP_020442233.1">
    <property type="nucleotide sequence ID" value="XM_020586577.1"/>
</dbReference>
<feature type="domain" description="C2H2-type" evidence="19">
    <location>
        <begin position="522"/>
        <end position="549"/>
    </location>
</feature>
<dbReference type="InterPro" id="IPR012934">
    <property type="entry name" value="Znf_AD"/>
</dbReference>
<dbReference type="GO" id="GO:0008270">
    <property type="term" value="F:zinc ion binding"/>
    <property type="evidence" value="ECO:0007669"/>
    <property type="project" value="UniProtKB-UniRule"/>
</dbReference>
<dbReference type="PROSITE" id="PS50157">
    <property type="entry name" value="ZINC_FINGER_C2H2_2"/>
    <property type="match status" value="5"/>
</dbReference>
<keyword evidence="9" id="KW-0995">Kinetochore</keyword>
<feature type="binding site" evidence="17">
    <location>
        <position position="88"/>
    </location>
    <ligand>
        <name>Zn(2+)</name>
        <dbReference type="ChEBI" id="CHEBI:29105"/>
    </ligand>
</feature>
<keyword evidence="22" id="KW-1185">Reference proteome</keyword>
<keyword evidence="4" id="KW-0158">Chromosome</keyword>
<keyword evidence="5 17" id="KW-0479">Metal-binding</keyword>
<feature type="domain" description="C2H2-type" evidence="19">
    <location>
        <begin position="463"/>
        <end position="493"/>
    </location>
</feature>
<evidence type="ECO:0000256" key="10">
    <source>
        <dbReference type="ARBA" id="ARBA00023015"/>
    </source>
</evidence>
<dbReference type="Ensembl" id="ENSMALT00000004878.1">
    <property type="protein sequence ID" value="ENSMALP00000004768.1"/>
    <property type="gene ID" value="ENSMALG00000003460.1"/>
</dbReference>
<evidence type="ECO:0000313" key="22">
    <source>
        <dbReference type="Proteomes" id="UP000261600"/>
    </source>
</evidence>
<keyword evidence="8 17" id="KW-0862">Zinc</keyword>
<evidence type="ECO:0000256" key="6">
    <source>
        <dbReference type="ARBA" id="ARBA00022737"/>
    </source>
</evidence>
<dbReference type="PROSITE" id="PS51915">
    <property type="entry name" value="ZAD"/>
    <property type="match status" value="1"/>
</dbReference>
<protein>
    <recommendedName>
        <fullName evidence="15">Zinc finger protein 276</fullName>
    </recommendedName>
</protein>
<dbReference type="AlphaFoldDB" id="A0A3Q3IJ59"/>
<dbReference type="FunFam" id="3.30.160.60:FF:000503">
    <property type="entry name" value="Zinc finger protein 276"/>
    <property type="match status" value="1"/>
</dbReference>
<dbReference type="Pfam" id="PF00096">
    <property type="entry name" value="zf-C2H2"/>
    <property type="match status" value="2"/>
</dbReference>
<evidence type="ECO:0000256" key="17">
    <source>
        <dbReference type="PROSITE-ProRule" id="PRU01263"/>
    </source>
</evidence>
<evidence type="ECO:0000256" key="9">
    <source>
        <dbReference type="ARBA" id="ARBA00022838"/>
    </source>
</evidence>
<keyword evidence="13" id="KW-0539">Nucleus</keyword>
<evidence type="ECO:0000256" key="14">
    <source>
        <dbReference type="ARBA" id="ARBA00023328"/>
    </source>
</evidence>
<evidence type="ECO:0000256" key="4">
    <source>
        <dbReference type="ARBA" id="ARBA00022454"/>
    </source>
</evidence>
<reference evidence="21" key="1">
    <citation type="submission" date="2025-08" db="UniProtKB">
        <authorList>
            <consortium name="Ensembl"/>
        </authorList>
    </citation>
    <scope>IDENTIFICATION</scope>
</reference>
<feature type="region of interest" description="Disordered" evidence="18">
    <location>
        <begin position="1"/>
        <end position="47"/>
    </location>
</feature>
<feature type="region of interest" description="Disordered" evidence="18">
    <location>
        <begin position="181"/>
        <end position="208"/>
    </location>
</feature>
<feature type="domain" description="C2H2-type" evidence="19">
    <location>
        <begin position="552"/>
        <end position="580"/>
    </location>
</feature>
<dbReference type="SMART" id="SM00355">
    <property type="entry name" value="ZnF_C2H2"/>
    <property type="match status" value="5"/>
</dbReference>
<evidence type="ECO:0000259" key="19">
    <source>
        <dbReference type="PROSITE" id="PS50157"/>
    </source>
</evidence>
<evidence type="ECO:0000256" key="5">
    <source>
        <dbReference type="ARBA" id="ARBA00022723"/>
    </source>
</evidence>
<dbReference type="RefSeq" id="XP_020442234.1">
    <property type="nucleotide sequence ID" value="XM_020586578.1"/>
</dbReference>
<reference evidence="21" key="2">
    <citation type="submission" date="2025-09" db="UniProtKB">
        <authorList>
            <consortium name="Ensembl"/>
        </authorList>
    </citation>
    <scope>IDENTIFICATION</scope>
</reference>
<feature type="region of interest" description="Disordered" evidence="18">
    <location>
        <begin position="275"/>
        <end position="422"/>
    </location>
</feature>
<name>A0A3Q3IJ59_MONAL</name>
<comment type="function">
    <text evidence="1">May be involved in transcriptional regulation.</text>
</comment>
<evidence type="ECO:0000313" key="21">
    <source>
        <dbReference type="Ensembl" id="ENSMALP00000004768.1"/>
    </source>
</evidence>
<feature type="domain" description="C2H2-type" evidence="19">
    <location>
        <begin position="494"/>
        <end position="521"/>
    </location>
</feature>
<evidence type="ECO:0000256" key="3">
    <source>
        <dbReference type="ARBA" id="ARBA00004629"/>
    </source>
</evidence>
<dbReference type="STRING" id="43700.ENSMALP00000004768"/>
<evidence type="ECO:0000256" key="15">
    <source>
        <dbReference type="ARBA" id="ARBA00067232"/>
    </source>
</evidence>
<comment type="subcellular location">
    <subcellularLocation>
        <location evidence="3">Chromosome</location>
        <location evidence="3">Centromere</location>
        <location evidence="3">Kinetochore</location>
    </subcellularLocation>
    <subcellularLocation>
        <location evidence="2">Nucleus</location>
    </subcellularLocation>
</comment>
<dbReference type="GeneID" id="109951856"/>
<feature type="binding site" evidence="17">
    <location>
        <position position="152"/>
    </location>
    <ligand>
        <name>Zn(2+)</name>
        <dbReference type="ChEBI" id="CHEBI:29105"/>
    </ligand>
</feature>
<proteinExistence type="predicted"/>
<dbReference type="OrthoDB" id="8823111at2759"/>
<feature type="compositionally biased region" description="Basic residues" evidence="18">
    <location>
        <begin position="407"/>
        <end position="422"/>
    </location>
</feature>
<accession>A0A3Q3IJ59</accession>
<dbReference type="Gene3D" id="3.30.160.60">
    <property type="entry name" value="Classic Zinc Finger"/>
    <property type="match status" value="5"/>
</dbReference>
<feature type="binding site" evidence="17">
    <location>
        <position position="155"/>
    </location>
    <ligand>
        <name>Zn(2+)</name>
        <dbReference type="ChEBI" id="CHEBI:29105"/>
    </ligand>
</feature>
<feature type="domain" description="C2H2-type" evidence="19">
    <location>
        <begin position="432"/>
        <end position="461"/>
    </location>
</feature>
<feature type="compositionally biased region" description="Basic residues" evidence="18">
    <location>
        <begin position="385"/>
        <end position="398"/>
    </location>
</feature>
<feature type="compositionally biased region" description="Basic and acidic residues" evidence="18">
    <location>
        <begin position="334"/>
        <end position="372"/>
    </location>
</feature>
<dbReference type="SUPFAM" id="SSF57667">
    <property type="entry name" value="beta-beta-alpha zinc fingers"/>
    <property type="match status" value="2"/>
</dbReference>
<evidence type="ECO:0000256" key="11">
    <source>
        <dbReference type="ARBA" id="ARBA00023125"/>
    </source>
</evidence>
<dbReference type="InterPro" id="IPR036236">
    <property type="entry name" value="Znf_C2H2_sf"/>
</dbReference>